<dbReference type="EMBL" id="SJPX01000003">
    <property type="protein sequence ID" value="TWU51811.1"/>
    <property type="molecule type" value="Genomic_DNA"/>
</dbReference>
<dbReference type="AlphaFoldDB" id="A0A5C6EX79"/>
<name>A0A5C6EX79_9BACT</name>
<evidence type="ECO:0000256" key="1">
    <source>
        <dbReference type="SAM" id="SignalP"/>
    </source>
</evidence>
<dbReference type="RefSeq" id="WP_146535085.1">
    <property type="nucleotide sequence ID" value="NZ_SJPX01000003.1"/>
</dbReference>
<dbReference type="Proteomes" id="UP000317977">
    <property type="component" value="Unassembled WGS sequence"/>
</dbReference>
<proteinExistence type="predicted"/>
<evidence type="ECO:0000313" key="3">
    <source>
        <dbReference type="Proteomes" id="UP000317977"/>
    </source>
</evidence>
<organism evidence="2 3">
    <name type="scientific">Rubripirellula reticaptiva</name>
    <dbReference type="NCBI Taxonomy" id="2528013"/>
    <lineage>
        <taxon>Bacteria</taxon>
        <taxon>Pseudomonadati</taxon>
        <taxon>Planctomycetota</taxon>
        <taxon>Planctomycetia</taxon>
        <taxon>Pirellulales</taxon>
        <taxon>Pirellulaceae</taxon>
        <taxon>Rubripirellula</taxon>
    </lineage>
</organism>
<gene>
    <name evidence="2" type="ORF">Poly59_34060</name>
</gene>
<protein>
    <submittedName>
        <fullName evidence="2">Uncharacterized protein</fullName>
    </submittedName>
</protein>
<reference evidence="2 3" key="1">
    <citation type="submission" date="2019-02" db="EMBL/GenBank/DDBJ databases">
        <title>Deep-cultivation of Planctomycetes and their phenomic and genomic characterization uncovers novel biology.</title>
        <authorList>
            <person name="Wiegand S."/>
            <person name="Jogler M."/>
            <person name="Boedeker C."/>
            <person name="Pinto D."/>
            <person name="Vollmers J."/>
            <person name="Rivas-Marin E."/>
            <person name="Kohn T."/>
            <person name="Peeters S.H."/>
            <person name="Heuer A."/>
            <person name="Rast P."/>
            <person name="Oberbeckmann S."/>
            <person name="Bunk B."/>
            <person name="Jeske O."/>
            <person name="Meyerdierks A."/>
            <person name="Storesund J.E."/>
            <person name="Kallscheuer N."/>
            <person name="Luecker S."/>
            <person name="Lage O.M."/>
            <person name="Pohl T."/>
            <person name="Merkel B.J."/>
            <person name="Hornburger P."/>
            <person name="Mueller R.-W."/>
            <person name="Bruemmer F."/>
            <person name="Labrenz M."/>
            <person name="Spormann A.M."/>
            <person name="Op Den Camp H."/>
            <person name="Overmann J."/>
            <person name="Amann R."/>
            <person name="Jetten M.S.M."/>
            <person name="Mascher T."/>
            <person name="Medema M.H."/>
            <person name="Devos D.P."/>
            <person name="Kaster A.-K."/>
            <person name="Ovreas L."/>
            <person name="Rohde M."/>
            <person name="Galperin M.Y."/>
            <person name="Jogler C."/>
        </authorList>
    </citation>
    <scope>NUCLEOTIDE SEQUENCE [LARGE SCALE GENOMIC DNA]</scope>
    <source>
        <strain evidence="2 3">Poly59</strain>
    </source>
</reference>
<evidence type="ECO:0000313" key="2">
    <source>
        <dbReference type="EMBL" id="TWU51811.1"/>
    </source>
</evidence>
<keyword evidence="3" id="KW-1185">Reference proteome</keyword>
<sequence precursor="true">MNRTANIRRTATTLALMAVTGFSLLSSTGCQVSMNGQTLPSPYYLQDDVQYFPSGPEFKLPREAAALKAAKAEEKLNRR</sequence>
<comment type="caution">
    <text evidence="2">The sequence shown here is derived from an EMBL/GenBank/DDBJ whole genome shotgun (WGS) entry which is preliminary data.</text>
</comment>
<accession>A0A5C6EX79</accession>
<dbReference type="PROSITE" id="PS51257">
    <property type="entry name" value="PROKAR_LIPOPROTEIN"/>
    <property type="match status" value="1"/>
</dbReference>
<feature type="signal peptide" evidence="1">
    <location>
        <begin position="1"/>
        <end position="25"/>
    </location>
</feature>
<feature type="chain" id="PRO_5022782738" evidence="1">
    <location>
        <begin position="26"/>
        <end position="79"/>
    </location>
</feature>
<keyword evidence="1" id="KW-0732">Signal</keyword>
<dbReference type="OrthoDB" id="292253at2"/>